<name>A0A067LV31_BOTB1</name>
<reference evidence="3" key="1">
    <citation type="journal article" date="2014" name="Proc. Natl. Acad. Sci. U.S.A.">
        <title>Extensive sampling of basidiomycete genomes demonstrates inadequacy of the white-rot/brown-rot paradigm for wood decay fungi.</title>
        <authorList>
            <person name="Riley R."/>
            <person name="Salamov A.A."/>
            <person name="Brown D.W."/>
            <person name="Nagy L.G."/>
            <person name="Floudas D."/>
            <person name="Held B.W."/>
            <person name="Levasseur A."/>
            <person name="Lombard V."/>
            <person name="Morin E."/>
            <person name="Otillar R."/>
            <person name="Lindquist E.A."/>
            <person name="Sun H."/>
            <person name="LaButti K.M."/>
            <person name="Schmutz J."/>
            <person name="Jabbour D."/>
            <person name="Luo H."/>
            <person name="Baker S.E."/>
            <person name="Pisabarro A.G."/>
            <person name="Walton J.D."/>
            <person name="Blanchette R.A."/>
            <person name="Henrissat B."/>
            <person name="Martin F."/>
            <person name="Cullen D."/>
            <person name="Hibbett D.S."/>
            <person name="Grigoriev I.V."/>
        </authorList>
    </citation>
    <scope>NUCLEOTIDE SEQUENCE [LARGE SCALE GENOMIC DNA]</scope>
    <source>
        <strain evidence="3">FD-172 SS1</strain>
    </source>
</reference>
<proteinExistence type="predicted"/>
<dbReference type="InParanoid" id="A0A067LV31"/>
<dbReference type="InterPro" id="IPR032675">
    <property type="entry name" value="LRR_dom_sf"/>
</dbReference>
<dbReference type="Proteomes" id="UP000027195">
    <property type="component" value="Unassembled WGS sequence"/>
</dbReference>
<evidence type="ECO:0000313" key="3">
    <source>
        <dbReference type="Proteomes" id="UP000027195"/>
    </source>
</evidence>
<gene>
    <name evidence="2" type="ORF">BOTBODRAFT_60316</name>
</gene>
<accession>A0A067LV31</accession>
<dbReference type="InterPro" id="IPR036047">
    <property type="entry name" value="F-box-like_dom_sf"/>
</dbReference>
<dbReference type="PANTHER" id="PTHR38926:SF5">
    <property type="entry name" value="F-BOX AND LEUCINE-RICH REPEAT PROTEIN 6"/>
    <property type="match status" value="1"/>
</dbReference>
<dbReference type="EMBL" id="KL198118">
    <property type="protein sequence ID" value="KDQ06979.1"/>
    <property type="molecule type" value="Genomic_DNA"/>
</dbReference>
<evidence type="ECO:0000259" key="1">
    <source>
        <dbReference type="Pfam" id="PF12937"/>
    </source>
</evidence>
<protein>
    <recommendedName>
        <fullName evidence="1">F-box domain-containing protein</fullName>
    </recommendedName>
</protein>
<dbReference type="Gene3D" id="3.80.10.10">
    <property type="entry name" value="Ribonuclease Inhibitor"/>
    <property type="match status" value="1"/>
</dbReference>
<dbReference type="PANTHER" id="PTHR38926">
    <property type="entry name" value="F-BOX DOMAIN CONTAINING PROTEIN, EXPRESSED"/>
    <property type="match status" value="1"/>
</dbReference>
<dbReference type="SUPFAM" id="SSF81383">
    <property type="entry name" value="F-box domain"/>
    <property type="match status" value="1"/>
</dbReference>
<feature type="domain" description="F-box" evidence="1">
    <location>
        <begin position="100"/>
        <end position="155"/>
    </location>
</feature>
<dbReference type="STRING" id="930990.A0A067LV31"/>
<dbReference type="AlphaFoldDB" id="A0A067LV31"/>
<evidence type="ECO:0000313" key="2">
    <source>
        <dbReference type="EMBL" id="KDQ06979.1"/>
    </source>
</evidence>
<dbReference type="InterPro" id="IPR001810">
    <property type="entry name" value="F-box_dom"/>
</dbReference>
<keyword evidence="3" id="KW-1185">Reference proteome</keyword>
<organism evidence="2 3">
    <name type="scientific">Botryobasidium botryosum (strain FD-172 SS1)</name>
    <dbReference type="NCBI Taxonomy" id="930990"/>
    <lineage>
        <taxon>Eukaryota</taxon>
        <taxon>Fungi</taxon>
        <taxon>Dikarya</taxon>
        <taxon>Basidiomycota</taxon>
        <taxon>Agaricomycotina</taxon>
        <taxon>Agaricomycetes</taxon>
        <taxon>Cantharellales</taxon>
        <taxon>Botryobasidiaceae</taxon>
        <taxon>Botryobasidium</taxon>
    </lineage>
</organism>
<dbReference type="SUPFAM" id="SSF52047">
    <property type="entry name" value="RNI-like"/>
    <property type="match status" value="1"/>
</dbReference>
<dbReference type="Gene3D" id="1.20.1280.50">
    <property type="match status" value="1"/>
</dbReference>
<dbReference type="OrthoDB" id="2269034at2759"/>
<dbReference type="Pfam" id="PF12937">
    <property type="entry name" value="F-box-like"/>
    <property type="match status" value="1"/>
</dbReference>
<sequence>MEKIATDAIPQLIQRLCEEIFQQSEASAKLEDLRAQVIPFDYTPPFKSMGSSSREALERMDEELEVMMRACDYAVHAMVTYTNNVLNSVKARRNEHCPIYRLPSEIITTIFHFARQCSLGSDDGLLRSAPVSLSQVSKWWRNIALSTPALWTKIDSQNVILAELFANRSKNELLDIDVDLEVSSATYDFNYIRAEDLLQFLTPHIDRWESFVFCGDCEYGPLDSPAPNLQTLQLRADWDSHAHYNINIFSNHAPLLRTLKLARFYIDLDAHLHAGLESLHLCDSLILGPPNKFAAMSLAACPLLRELVLHDVRFHGILDSMPGNRSVPLHHLEVMRLKMDDREIRSLISSLQTPSSLRLCITMQDSNDLRTMFPVSQTHQWPPSNIAAIDTLSIIADSADEAGGVHVVGESLQNHMPLLELHFPAFSAYRDAPRIASIAAHLGPMIALTILSIHSTFDQVIMNANMFNTLLLHSPALTAISLRNVPAGFVDTLVFTHTTPHCPLLQSLHLQEMDLGLVDVILLARSRRHHNTNGRRDLSRITISNCRRVKEAMITGLRGLSVEVIWDDEGSGLVGETVLSLNN</sequence>
<dbReference type="HOGENOM" id="CLU_024199_1_2_1"/>